<evidence type="ECO:0000256" key="2">
    <source>
        <dbReference type="ARBA" id="ARBA00023125"/>
    </source>
</evidence>
<dbReference type="InterPro" id="IPR049445">
    <property type="entry name" value="TetR_SbtR-like_C"/>
</dbReference>
<dbReference type="Pfam" id="PF00440">
    <property type="entry name" value="TetR_N"/>
    <property type="match status" value="1"/>
</dbReference>
<evidence type="ECO:0000256" key="1">
    <source>
        <dbReference type="ARBA" id="ARBA00023015"/>
    </source>
</evidence>
<dbReference type="Pfam" id="PF21597">
    <property type="entry name" value="TetR_C_43"/>
    <property type="match status" value="1"/>
</dbReference>
<dbReference type="InterPro" id="IPR009057">
    <property type="entry name" value="Homeodomain-like_sf"/>
</dbReference>
<name>A0ABT3C9R1_9MYCO</name>
<organism evidence="6 7">
    <name type="scientific">Mycolicibacterium komossense</name>
    <dbReference type="NCBI Taxonomy" id="1779"/>
    <lineage>
        <taxon>Bacteria</taxon>
        <taxon>Bacillati</taxon>
        <taxon>Actinomycetota</taxon>
        <taxon>Actinomycetes</taxon>
        <taxon>Mycobacteriales</taxon>
        <taxon>Mycobacteriaceae</taxon>
        <taxon>Mycolicibacterium</taxon>
    </lineage>
</organism>
<reference evidence="6 7" key="1">
    <citation type="journal article" date="2022" name="BMC Genomics">
        <title>Comparative genome analysis of mycobacteria focusing on tRNA and non-coding RNA.</title>
        <authorList>
            <person name="Behra P.R.K."/>
            <person name="Pettersson B.M.F."/>
            <person name="Ramesh M."/>
            <person name="Das S."/>
            <person name="Dasgupta S."/>
            <person name="Kirsebom L.A."/>
        </authorList>
    </citation>
    <scope>NUCLEOTIDE SEQUENCE [LARGE SCALE GENOMIC DNA]</scope>
    <source>
        <strain evidence="6 7">DSM 44078</strain>
    </source>
</reference>
<keyword evidence="1" id="KW-0805">Transcription regulation</keyword>
<keyword evidence="3" id="KW-0804">Transcription</keyword>
<proteinExistence type="predicted"/>
<feature type="domain" description="HTH tetR-type" evidence="5">
    <location>
        <begin position="1"/>
        <end position="53"/>
    </location>
</feature>
<dbReference type="Gene3D" id="1.10.357.10">
    <property type="entry name" value="Tetracycline Repressor, domain 2"/>
    <property type="match status" value="1"/>
</dbReference>
<dbReference type="EMBL" id="JACKTY010000020">
    <property type="protein sequence ID" value="MCV7225976.1"/>
    <property type="molecule type" value="Genomic_DNA"/>
</dbReference>
<sequence>MTAASAAFEQDGPGVSLDDIARRAGVGIATLYRRFGTREDLVKAVAEHVFAAEIATAIVEDGPDPWTDIVATITRTVDAFAAHPVLVSLAREHAVMGMDTMASYRAAVERVLVRARDAGVVRADLQAADLKAVVVMGLAIAHHTDCGTGSRSRHLTLLIDGLRPTGVPLPGA</sequence>
<evidence type="ECO:0000313" key="6">
    <source>
        <dbReference type="EMBL" id="MCV7225976.1"/>
    </source>
</evidence>
<dbReference type="SUPFAM" id="SSF46689">
    <property type="entry name" value="Homeodomain-like"/>
    <property type="match status" value="1"/>
</dbReference>
<gene>
    <name evidence="6" type="ORF">H7J73_08010</name>
</gene>
<dbReference type="PANTHER" id="PTHR30055:SF234">
    <property type="entry name" value="HTH-TYPE TRANSCRIPTIONAL REGULATOR BETI"/>
    <property type="match status" value="1"/>
</dbReference>
<evidence type="ECO:0000259" key="5">
    <source>
        <dbReference type="PROSITE" id="PS50977"/>
    </source>
</evidence>
<evidence type="ECO:0000256" key="4">
    <source>
        <dbReference type="PROSITE-ProRule" id="PRU00335"/>
    </source>
</evidence>
<feature type="DNA-binding region" description="H-T-H motif" evidence="4">
    <location>
        <begin position="16"/>
        <end position="35"/>
    </location>
</feature>
<evidence type="ECO:0000256" key="3">
    <source>
        <dbReference type="ARBA" id="ARBA00023163"/>
    </source>
</evidence>
<keyword evidence="2 4" id="KW-0238">DNA-binding</keyword>
<dbReference type="Proteomes" id="UP001526201">
    <property type="component" value="Unassembled WGS sequence"/>
</dbReference>
<dbReference type="InterPro" id="IPR036271">
    <property type="entry name" value="Tet_transcr_reg_TetR-rel_C_sf"/>
</dbReference>
<dbReference type="PANTHER" id="PTHR30055">
    <property type="entry name" value="HTH-TYPE TRANSCRIPTIONAL REGULATOR RUTR"/>
    <property type="match status" value="1"/>
</dbReference>
<dbReference type="SUPFAM" id="SSF48498">
    <property type="entry name" value="Tetracyclin repressor-like, C-terminal domain"/>
    <property type="match status" value="1"/>
</dbReference>
<accession>A0ABT3C9R1</accession>
<keyword evidence="7" id="KW-1185">Reference proteome</keyword>
<comment type="caution">
    <text evidence="6">The sequence shown here is derived from an EMBL/GenBank/DDBJ whole genome shotgun (WGS) entry which is preliminary data.</text>
</comment>
<dbReference type="PROSITE" id="PS50977">
    <property type="entry name" value="HTH_TETR_2"/>
    <property type="match status" value="1"/>
</dbReference>
<evidence type="ECO:0000313" key="7">
    <source>
        <dbReference type="Proteomes" id="UP001526201"/>
    </source>
</evidence>
<protein>
    <submittedName>
        <fullName evidence="6">Helix-turn-helix transcriptional regulator</fullName>
    </submittedName>
</protein>
<dbReference type="InterPro" id="IPR050109">
    <property type="entry name" value="HTH-type_TetR-like_transc_reg"/>
</dbReference>
<dbReference type="InterPro" id="IPR001647">
    <property type="entry name" value="HTH_TetR"/>
</dbReference>